<dbReference type="PANTHER" id="PTHR10366">
    <property type="entry name" value="NAD DEPENDENT EPIMERASE/DEHYDRATASE"/>
    <property type="match status" value="1"/>
</dbReference>
<keyword evidence="5" id="KW-1185">Reference proteome</keyword>
<dbReference type="EMBL" id="GL883198">
    <property type="protein sequence ID" value="EGF97801.1"/>
    <property type="molecule type" value="Genomic_DNA"/>
</dbReference>
<evidence type="ECO:0000313" key="5">
    <source>
        <dbReference type="Proteomes" id="UP000001072"/>
    </source>
</evidence>
<evidence type="ECO:0000259" key="3">
    <source>
        <dbReference type="Pfam" id="PF01073"/>
    </source>
</evidence>
<dbReference type="AlphaFoldDB" id="F4SC16"/>
<sequence>NGFVGSHVAKAFLDHGWNVVGSVRSAQKGEDLLGRVEFAKAAEEKRISYTVIEDLTTSDFTQALEGVDALAHTASPFHLNGKAFSEYAIPAITGTSNVLNAAKSCSKIKAVVVTSSCAAVLNFKPQEKRNGKTYTEADWLPVNYEEAEAQDNPSVWYCASKKYAEKKGKTPGSNGTPWSLATICPPMVFGPILHTSNLKSLNESSGRLYELLSGQTGQVPPTTVPVFADVRDVAEAHVQAIIKQSTGRFLICSGAFDNQRIVDLIHERFPKGSSRTPKGNPGEHCPADQVYQIDSSKAINTFDLKLKTFEETFGDTIAQYLEIEETSTTS</sequence>
<dbReference type="VEuPathDB" id="FungiDB:MELLADRAFT_41150"/>
<comment type="similarity">
    <text evidence="2">Belongs to the NAD(P)-dependent epimerase/dehydratase family. Dihydroflavonol-4-reductase subfamily.</text>
</comment>
<dbReference type="InParanoid" id="F4SC16"/>
<organism evidence="5">
    <name type="scientific">Melampsora larici-populina (strain 98AG31 / pathotype 3-4-7)</name>
    <name type="common">Poplar leaf rust fungus</name>
    <dbReference type="NCBI Taxonomy" id="747676"/>
    <lineage>
        <taxon>Eukaryota</taxon>
        <taxon>Fungi</taxon>
        <taxon>Dikarya</taxon>
        <taxon>Basidiomycota</taxon>
        <taxon>Pucciniomycotina</taxon>
        <taxon>Pucciniomycetes</taxon>
        <taxon>Pucciniales</taxon>
        <taxon>Melampsoraceae</taxon>
        <taxon>Melampsora</taxon>
    </lineage>
</organism>
<dbReference type="SUPFAM" id="SSF51735">
    <property type="entry name" value="NAD(P)-binding Rossmann-fold domains"/>
    <property type="match status" value="1"/>
</dbReference>
<accession>F4SC16</accession>
<dbReference type="OrthoDB" id="2735536at2759"/>
<dbReference type="RefSeq" id="XP_007418912.1">
    <property type="nucleotide sequence ID" value="XM_007418850.1"/>
</dbReference>
<keyword evidence="1" id="KW-0560">Oxidoreductase</keyword>
<name>F4SC16_MELLP</name>
<feature type="non-terminal residue" evidence="4">
    <location>
        <position position="1"/>
    </location>
</feature>
<dbReference type="HOGENOM" id="CLU_007383_9_2_1"/>
<protein>
    <recommendedName>
        <fullName evidence="3">3-beta hydroxysteroid dehydrogenase/isomerase domain-containing protein</fullName>
    </recommendedName>
</protein>
<dbReference type="GO" id="GO:0016616">
    <property type="term" value="F:oxidoreductase activity, acting on the CH-OH group of donors, NAD or NADP as acceptor"/>
    <property type="evidence" value="ECO:0007669"/>
    <property type="project" value="InterPro"/>
</dbReference>
<dbReference type="InterPro" id="IPR036291">
    <property type="entry name" value="NAD(P)-bd_dom_sf"/>
</dbReference>
<dbReference type="Proteomes" id="UP000001072">
    <property type="component" value="Unassembled WGS sequence"/>
</dbReference>
<dbReference type="GO" id="GO:0006694">
    <property type="term" value="P:steroid biosynthetic process"/>
    <property type="evidence" value="ECO:0007669"/>
    <property type="project" value="InterPro"/>
</dbReference>
<dbReference type="PANTHER" id="PTHR10366:SF579">
    <property type="entry name" value="3-BETA HYDROXYSTEROID DEHYDROGENASE_ISOMERASE FAMILY PROTEIN (AFU_ORTHOLOGUE AFUA_3G02250)"/>
    <property type="match status" value="1"/>
</dbReference>
<dbReference type="Pfam" id="PF01073">
    <property type="entry name" value="3Beta_HSD"/>
    <property type="match status" value="1"/>
</dbReference>
<reference evidence="5" key="1">
    <citation type="journal article" date="2011" name="Proc. Natl. Acad. Sci. U.S.A.">
        <title>Obligate biotrophy features unraveled by the genomic analysis of rust fungi.</title>
        <authorList>
            <person name="Duplessis S."/>
            <person name="Cuomo C.A."/>
            <person name="Lin Y.-C."/>
            <person name="Aerts A."/>
            <person name="Tisserant E."/>
            <person name="Veneault-Fourrey C."/>
            <person name="Joly D.L."/>
            <person name="Hacquard S."/>
            <person name="Amselem J."/>
            <person name="Cantarel B.L."/>
            <person name="Chiu R."/>
            <person name="Coutinho P.M."/>
            <person name="Feau N."/>
            <person name="Field M."/>
            <person name="Frey P."/>
            <person name="Gelhaye E."/>
            <person name="Goldberg J."/>
            <person name="Grabherr M.G."/>
            <person name="Kodira C.D."/>
            <person name="Kohler A."/>
            <person name="Kuees U."/>
            <person name="Lindquist E.A."/>
            <person name="Lucas S.M."/>
            <person name="Mago R."/>
            <person name="Mauceli E."/>
            <person name="Morin E."/>
            <person name="Murat C."/>
            <person name="Pangilinan J.L."/>
            <person name="Park R."/>
            <person name="Pearson M."/>
            <person name="Quesneville H."/>
            <person name="Rouhier N."/>
            <person name="Sakthikumar S."/>
            <person name="Salamov A.A."/>
            <person name="Schmutz J."/>
            <person name="Selles B."/>
            <person name="Shapiro H."/>
            <person name="Tanguay P."/>
            <person name="Tuskan G.A."/>
            <person name="Henrissat B."/>
            <person name="Van de Peer Y."/>
            <person name="Rouze P."/>
            <person name="Ellis J.G."/>
            <person name="Dodds P.N."/>
            <person name="Schein J.E."/>
            <person name="Zhong S."/>
            <person name="Hamelin R.C."/>
            <person name="Grigoriev I.V."/>
            <person name="Szabo L.J."/>
            <person name="Martin F."/>
        </authorList>
    </citation>
    <scope>NUCLEOTIDE SEQUENCE [LARGE SCALE GENOMIC DNA]</scope>
    <source>
        <strain evidence="5">98AG31 / pathotype 3-4-7</strain>
    </source>
</reference>
<proteinExistence type="inferred from homology"/>
<dbReference type="eggNOG" id="KOG1502">
    <property type="taxonomic scope" value="Eukaryota"/>
</dbReference>
<evidence type="ECO:0000256" key="1">
    <source>
        <dbReference type="ARBA" id="ARBA00023002"/>
    </source>
</evidence>
<dbReference type="InterPro" id="IPR002225">
    <property type="entry name" value="3Beta_OHSteriod_DH/Estase"/>
</dbReference>
<evidence type="ECO:0000313" key="4">
    <source>
        <dbReference type="EMBL" id="EGF97801.1"/>
    </source>
</evidence>
<dbReference type="KEGG" id="mlr:MELLADRAFT_41150"/>
<dbReference type="GeneID" id="18927951"/>
<dbReference type="STRING" id="747676.F4SC16"/>
<feature type="domain" description="3-beta hydroxysteroid dehydrogenase/isomerase" evidence="3">
    <location>
        <begin position="2"/>
        <end position="240"/>
    </location>
</feature>
<evidence type="ECO:0000256" key="2">
    <source>
        <dbReference type="ARBA" id="ARBA00023445"/>
    </source>
</evidence>
<dbReference type="InterPro" id="IPR050425">
    <property type="entry name" value="NAD(P)_dehydrat-like"/>
</dbReference>
<gene>
    <name evidence="4" type="ORF">MELLADRAFT_41150</name>
</gene>
<dbReference type="Gene3D" id="3.40.50.720">
    <property type="entry name" value="NAD(P)-binding Rossmann-like Domain"/>
    <property type="match status" value="1"/>
</dbReference>